<proteinExistence type="predicted"/>
<name>A0A5J4R3N3_9ZZZZ</name>
<evidence type="ECO:0000313" key="1">
    <source>
        <dbReference type="EMBL" id="KAA6328322.1"/>
    </source>
</evidence>
<protein>
    <submittedName>
        <fullName evidence="1">Uncharacterized protein</fullName>
    </submittedName>
</protein>
<dbReference type="AlphaFoldDB" id="A0A5J4R3N3"/>
<organism evidence="1">
    <name type="scientific">termite gut metagenome</name>
    <dbReference type="NCBI Taxonomy" id="433724"/>
    <lineage>
        <taxon>unclassified sequences</taxon>
        <taxon>metagenomes</taxon>
        <taxon>organismal metagenomes</taxon>
    </lineage>
</organism>
<dbReference type="EMBL" id="SNRY01001841">
    <property type="protein sequence ID" value="KAA6328322.1"/>
    <property type="molecule type" value="Genomic_DNA"/>
</dbReference>
<comment type="caution">
    <text evidence="1">The sequence shown here is derived from an EMBL/GenBank/DDBJ whole genome shotgun (WGS) entry which is preliminary data.</text>
</comment>
<reference evidence="1" key="1">
    <citation type="submission" date="2019-03" db="EMBL/GenBank/DDBJ databases">
        <title>Single cell metagenomics reveals metabolic interactions within the superorganism composed of flagellate Streblomastix strix and complex community of Bacteroidetes bacteria on its surface.</title>
        <authorList>
            <person name="Treitli S.C."/>
            <person name="Kolisko M."/>
            <person name="Husnik F."/>
            <person name="Keeling P."/>
            <person name="Hampl V."/>
        </authorList>
    </citation>
    <scope>NUCLEOTIDE SEQUENCE</scope>
    <source>
        <strain evidence="1">STM</strain>
    </source>
</reference>
<accession>A0A5J4R3N3</accession>
<gene>
    <name evidence="1" type="ORF">EZS27_022777</name>
</gene>
<sequence length="42" mass="4962">MLYRGVESIPFPFYPLESVQYLRLPYGVSLCDLKEKITRILI</sequence>